<dbReference type="AlphaFoldDB" id="M0MSW1"/>
<dbReference type="Pfam" id="PF04932">
    <property type="entry name" value="Wzy_C"/>
    <property type="match status" value="1"/>
</dbReference>
<keyword evidence="3 5" id="KW-1133">Transmembrane helix</keyword>
<keyword evidence="4 5" id="KW-0472">Membrane</keyword>
<dbReference type="GO" id="GO:0016020">
    <property type="term" value="C:membrane"/>
    <property type="evidence" value="ECO:0007669"/>
    <property type="project" value="UniProtKB-SubCell"/>
</dbReference>
<accession>M0MSW1</accession>
<dbReference type="RefSeq" id="WP_006075822.1">
    <property type="nucleotide sequence ID" value="NZ_AOMD01000002.1"/>
</dbReference>
<feature type="transmembrane region" description="Helical" evidence="5">
    <location>
        <begin position="135"/>
        <end position="155"/>
    </location>
</feature>
<proteinExistence type="predicted"/>
<evidence type="ECO:0000256" key="3">
    <source>
        <dbReference type="ARBA" id="ARBA00022989"/>
    </source>
</evidence>
<feature type="domain" description="O-antigen ligase-related" evidence="6">
    <location>
        <begin position="286"/>
        <end position="434"/>
    </location>
</feature>
<keyword evidence="2 5" id="KW-0812">Transmembrane</keyword>
<dbReference type="InParanoid" id="M0MSW1"/>
<dbReference type="OrthoDB" id="214234at2157"/>
<evidence type="ECO:0000256" key="5">
    <source>
        <dbReference type="SAM" id="Phobius"/>
    </source>
</evidence>
<feature type="transmembrane region" description="Helical" evidence="5">
    <location>
        <begin position="26"/>
        <end position="47"/>
    </location>
</feature>
<feature type="transmembrane region" description="Helical" evidence="5">
    <location>
        <begin position="422"/>
        <end position="445"/>
    </location>
</feature>
<feature type="transmembrane region" description="Helical" evidence="5">
    <location>
        <begin position="256"/>
        <end position="272"/>
    </location>
</feature>
<comment type="caution">
    <text evidence="7">The sequence shown here is derived from an EMBL/GenBank/DDBJ whole genome shotgun (WGS) entry which is preliminary data.</text>
</comment>
<feature type="transmembrane region" description="Helical" evidence="5">
    <location>
        <begin position="487"/>
        <end position="504"/>
    </location>
</feature>
<evidence type="ECO:0000313" key="7">
    <source>
        <dbReference type="EMBL" id="EMA47839.1"/>
    </source>
</evidence>
<evidence type="ECO:0000313" key="8">
    <source>
        <dbReference type="Proteomes" id="UP000011669"/>
    </source>
</evidence>
<evidence type="ECO:0000256" key="2">
    <source>
        <dbReference type="ARBA" id="ARBA00022692"/>
    </source>
</evidence>
<evidence type="ECO:0000256" key="4">
    <source>
        <dbReference type="ARBA" id="ARBA00023136"/>
    </source>
</evidence>
<dbReference type="Proteomes" id="UP000011669">
    <property type="component" value="Unassembled WGS sequence"/>
</dbReference>
<organism evidence="7 8">
    <name type="scientific">Halococcus saccharolyticus DSM 5350</name>
    <dbReference type="NCBI Taxonomy" id="1227455"/>
    <lineage>
        <taxon>Archaea</taxon>
        <taxon>Methanobacteriati</taxon>
        <taxon>Methanobacteriota</taxon>
        <taxon>Stenosarchaea group</taxon>
        <taxon>Halobacteria</taxon>
        <taxon>Halobacteriales</taxon>
        <taxon>Halococcaceae</taxon>
        <taxon>Halococcus</taxon>
    </lineage>
</organism>
<feature type="transmembrane region" description="Helical" evidence="5">
    <location>
        <begin position="191"/>
        <end position="212"/>
    </location>
</feature>
<name>M0MSW1_9EURY</name>
<reference evidence="7 8" key="1">
    <citation type="journal article" date="2014" name="PLoS Genet.">
        <title>Phylogenetically driven sequencing of extremely halophilic archaea reveals strategies for static and dynamic osmo-response.</title>
        <authorList>
            <person name="Becker E.A."/>
            <person name="Seitzer P.M."/>
            <person name="Tritt A."/>
            <person name="Larsen D."/>
            <person name="Krusor M."/>
            <person name="Yao A.I."/>
            <person name="Wu D."/>
            <person name="Madern D."/>
            <person name="Eisen J.A."/>
            <person name="Darling A.E."/>
            <person name="Facciotti M.T."/>
        </authorList>
    </citation>
    <scope>NUCLEOTIDE SEQUENCE [LARGE SCALE GENOMIC DNA]</scope>
    <source>
        <strain evidence="7 8">DSM 5350</strain>
    </source>
</reference>
<dbReference type="PATRIC" id="fig|1227455.4.peg.32"/>
<feature type="transmembrane region" description="Helical" evidence="5">
    <location>
        <begin position="54"/>
        <end position="87"/>
    </location>
</feature>
<comment type="subcellular location">
    <subcellularLocation>
        <location evidence="1">Membrane</location>
        <topology evidence="1">Multi-pass membrane protein</topology>
    </subcellularLocation>
</comment>
<keyword evidence="8" id="KW-1185">Reference proteome</keyword>
<dbReference type="InterPro" id="IPR007016">
    <property type="entry name" value="O-antigen_ligase-rel_domated"/>
</dbReference>
<feature type="transmembrane region" description="Helical" evidence="5">
    <location>
        <begin position="99"/>
        <end position="123"/>
    </location>
</feature>
<protein>
    <submittedName>
        <fullName evidence="7">Polysaccharide deacetylase</fullName>
    </submittedName>
</protein>
<feature type="transmembrane region" description="Helical" evidence="5">
    <location>
        <begin position="161"/>
        <end position="184"/>
    </location>
</feature>
<evidence type="ECO:0000259" key="6">
    <source>
        <dbReference type="Pfam" id="PF04932"/>
    </source>
</evidence>
<evidence type="ECO:0000256" key="1">
    <source>
        <dbReference type="ARBA" id="ARBA00004141"/>
    </source>
</evidence>
<dbReference type="EMBL" id="AOMD01000002">
    <property type="protein sequence ID" value="EMA47839.1"/>
    <property type="molecule type" value="Genomic_DNA"/>
</dbReference>
<feature type="transmembrane region" description="Helical" evidence="5">
    <location>
        <begin position="302"/>
        <end position="322"/>
    </location>
</feature>
<sequence>MSEITTERFGTLDDTVLADDSDALTYAWTAALLTALLAVVVPVVGLASDAPTPVLVGAAAVLYVATILAAGVTFEGVAASVFVLGLFDIAVTVIDGPGIATLDLVAVDVVAIPLGFVLVYDWLTERPQLRPTVRGVAVAAFAGFVGWSFLATFFGSGPSELAAGLFAIEQLRYFVVFVVAALIVRRTNPWCAIYPFVIAALGNLLVSLAQIANGGRLGFPLLGEPPDRYLGAFTLGAVEIPTGFYAGGFVGHGRELAMVLFLFVPLVIAVALRRSWGELGLAGVAVAASVFSIRVADTDAGWATLLLLGAVFGTYLLGVAFVRIRRRYSALALVPAAATVVGFVYVLVRGVLAILASSAGDGNILVFETDTLAVRIDQYVAAVGIALDQPLFGLGGENFVLVSERYVGQADLGIHNTLLANLAATGFVGFGLYLLAIAAVFWVALRLMLDTSGDERVLWVAVACAMCAYHAYSSWMWSYPWTVGNSAFWLLAGIVVGGAASRWNDTVRPISGRIV</sequence>
<feature type="transmembrane region" description="Helical" evidence="5">
    <location>
        <begin position="279"/>
        <end position="296"/>
    </location>
</feature>
<feature type="transmembrane region" description="Helical" evidence="5">
    <location>
        <begin position="457"/>
        <end position="475"/>
    </location>
</feature>
<feature type="transmembrane region" description="Helical" evidence="5">
    <location>
        <begin position="329"/>
        <end position="348"/>
    </location>
</feature>
<gene>
    <name evidence="7" type="ORF">C449_00165</name>
</gene>